<dbReference type="InterPro" id="IPR032466">
    <property type="entry name" value="Metal_Hydrolase"/>
</dbReference>
<comment type="caution">
    <text evidence="2">The sequence shown here is derived from an EMBL/GenBank/DDBJ whole genome shotgun (WGS) entry which is preliminary data.</text>
</comment>
<evidence type="ECO:0000313" key="3">
    <source>
        <dbReference type="Proteomes" id="UP001201701"/>
    </source>
</evidence>
<dbReference type="Proteomes" id="UP001201701">
    <property type="component" value="Unassembled WGS sequence"/>
</dbReference>
<dbReference type="Pfam" id="PF01244">
    <property type="entry name" value="Peptidase_M19"/>
    <property type="match status" value="1"/>
</dbReference>
<dbReference type="EMBL" id="JAKREW010000003">
    <property type="protein sequence ID" value="MCG7504380.1"/>
    <property type="molecule type" value="Genomic_DNA"/>
</dbReference>
<dbReference type="RefSeq" id="WP_239362538.1">
    <property type="nucleotide sequence ID" value="NZ_JAKREW010000003.1"/>
</dbReference>
<evidence type="ECO:0000313" key="2">
    <source>
        <dbReference type="EMBL" id="MCG7504380.1"/>
    </source>
</evidence>
<gene>
    <name evidence="2" type="ORF">L4923_05030</name>
</gene>
<keyword evidence="3" id="KW-1185">Reference proteome</keyword>
<dbReference type="Gene3D" id="3.20.20.140">
    <property type="entry name" value="Metal-dependent hydrolases"/>
    <property type="match status" value="1"/>
</dbReference>
<dbReference type="SUPFAM" id="SSF51556">
    <property type="entry name" value="Metallo-dependent hydrolases"/>
    <property type="match status" value="1"/>
</dbReference>
<dbReference type="PANTHER" id="PTHR10443:SF12">
    <property type="entry name" value="DIPEPTIDASE"/>
    <property type="match status" value="1"/>
</dbReference>
<sequence length="355" mass="38533">MTETDLIPVFDGHNDTLLKLYQSGRSDVEKLFIEGSPASWHIDLPRARKGGLAGGMFAIFPPPQEERKAKDDGVPAMPSDNEPLPPELSREFARETTLGMASILLRLERAGALTICRRAADIRAAMENKSIAAVFHIEGAEAIDTDLAMLDVLHAAGLRSLGIVWSRPNAFGHGVPFRFPSSPDTGDGLTEAGKALVKACNQLRIMIDLSHLNEKGFRDVARLSNAPLVATHSNVHALCPHSRNLTDWQLGAIRDTDGMVGLNYATGFLREDGRMNSDTPLETMVRHVDYLVKALGEDRVGLGSDFDGAMIPAAIGDAAGLPKLLDALAKHGYGRSLIEKIAYRNWVRVLEKSIG</sequence>
<name>A0ABS9QAF0_9HYPH</name>
<organism evidence="2 3">
    <name type="scientific">Mesorhizobium retamae</name>
    <dbReference type="NCBI Taxonomy" id="2912854"/>
    <lineage>
        <taxon>Bacteria</taxon>
        <taxon>Pseudomonadati</taxon>
        <taxon>Pseudomonadota</taxon>
        <taxon>Alphaproteobacteria</taxon>
        <taxon>Hyphomicrobiales</taxon>
        <taxon>Phyllobacteriaceae</taxon>
        <taxon>Mesorhizobium</taxon>
    </lineage>
</organism>
<reference evidence="2 3" key="1">
    <citation type="submission" date="2022-02" db="EMBL/GenBank/DDBJ databases">
        <title>Draft genome sequence of Mezorhizobium retamae strain IRAMC:0171 isolated from Retama raetam nodules.</title>
        <authorList>
            <person name="Bengaied R."/>
            <person name="Sbissi I."/>
            <person name="Huber K."/>
            <person name="Ghodbane F."/>
            <person name="Nouioui I."/>
            <person name="Tarhouni M."/>
            <person name="Gtari M."/>
        </authorList>
    </citation>
    <scope>NUCLEOTIDE SEQUENCE [LARGE SCALE GENOMIC DNA]</scope>
    <source>
        <strain evidence="2 3">IRAMC:0171</strain>
    </source>
</reference>
<protein>
    <submittedName>
        <fullName evidence="2">Dipeptidase</fullName>
    </submittedName>
</protein>
<evidence type="ECO:0000256" key="1">
    <source>
        <dbReference type="SAM" id="MobiDB-lite"/>
    </source>
</evidence>
<proteinExistence type="predicted"/>
<dbReference type="PANTHER" id="PTHR10443">
    <property type="entry name" value="MICROSOMAL DIPEPTIDASE"/>
    <property type="match status" value="1"/>
</dbReference>
<accession>A0ABS9QAF0</accession>
<dbReference type="CDD" id="cd01301">
    <property type="entry name" value="rDP_like"/>
    <property type="match status" value="1"/>
</dbReference>
<dbReference type="PROSITE" id="PS51365">
    <property type="entry name" value="RENAL_DIPEPTIDASE_2"/>
    <property type="match status" value="1"/>
</dbReference>
<dbReference type="InterPro" id="IPR008257">
    <property type="entry name" value="Pept_M19"/>
</dbReference>
<feature type="region of interest" description="Disordered" evidence="1">
    <location>
        <begin position="63"/>
        <end position="86"/>
    </location>
</feature>
<feature type="compositionally biased region" description="Basic and acidic residues" evidence="1">
    <location>
        <begin position="64"/>
        <end position="73"/>
    </location>
</feature>